<feature type="compositionally biased region" description="Basic and acidic residues" evidence="1">
    <location>
        <begin position="55"/>
        <end position="64"/>
    </location>
</feature>
<protein>
    <submittedName>
        <fullName evidence="2">Hypp1994 protein</fullName>
    </submittedName>
</protein>
<feature type="region of interest" description="Disordered" evidence="1">
    <location>
        <begin position="55"/>
        <end position="88"/>
    </location>
</feature>
<feature type="compositionally biased region" description="Pro residues" evidence="1">
    <location>
        <begin position="67"/>
        <end position="83"/>
    </location>
</feature>
<dbReference type="Proteomes" id="UP000838412">
    <property type="component" value="Chromosome 3"/>
</dbReference>
<gene>
    <name evidence="2" type="primary">Hypp1994</name>
    <name evidence="2" type="ORF">BLAG_LOCUS15932</name>
</gene>
<keyword evidence="3" id="KW-1185">Reference proteome</keyword>
<evidence type="ECO:0000256" key="1">
    <source>
        <dbReference type="SAM" id="MobiDB-lite"/>
    </source>
</evidence>
<dbReference type="OrthoDB" id="10576449at2759"/>
<reference evidence="2" key="1">
    <citation type="submission" date="2022-01" db="EMBL/GenBank/DDBJ databases">
        <authorList>
            <person name="Braso-Vives M."/>
        </authorList>
    </citation>
    <scope>NUCLEOTIDE SEQUENCE</scope>
</reference>
<dbReference type="EMBL" id="OV696688">
    <property type="protein sequence ID" value="CAH1258314.1"/>
    <property type="molecule type" value="Genomic_DNA"/>
</dbReference>
<name>A0A8J9ZQ76_BRALA</name>
<evidence type="ECO:0000313" key="3">
    <source>
        <dbReference type="Proteomes" id="UP000838412"/>
    </source>
</evidence>
<dbReference type="AlphaFoldDB" id="A0A8J9ZQ76"/>
<proteinExistence type="predicted"/>
<sequence>MVGRFGDALRALPRLCAEAIRSLLDACYLLHQCFIYVPLVTIWTSDSDLREAETDGFVTRDDRTPVPASPPPLVRTGPPPGPPRTSTEPRVFKQVVRGNRTRRPTVIKPRRPVTALDVVFYQVCERDSRRCSGWTPSSANVSGAHLRWGFKPTCTGYGIICTVSLEISAGN</sequence>
<evidence type="ECO:0000313" key="2">
    <source>
        <dbReference type="EMBL" id="CAH1258314.1"/>
    </source>
</evidence>
<accession>A0A8J9ZQ76</accession>
<organism evidence="2 3">
    <name type="scientific">Branchiostoma lanceolatum</name>
    <name type="common">Common lancelet</name>
    <name type="synonym">Amphioxus lanceolatum</name>
    <dbReference type="NCBI Taxonomy" id="7740"/>
    <lineage>
        <taxon>Eukaryota</taxon>
        <taxon>Metazoa</taxon>
        <taxon>Chordata</taxon>
        <taxon>Cephalochordata</taxon>
        <taxon>Leptocardii</taxon>
        <taxon>Amphioxiformes</taxon>
        <taxon>Branchiostomatidae</taxon>
        <taxon>Branchiostoma</taxon>
    </lineage>
</organism>